<dbReference type="KEGG" id="mcg:GL4_0170"/>
<evidence type="ECO:0000259" key="1">
    <source>
        <dbReference type="Pfam" id="PF01593"/>
    </source>
</evidence>
<gene>
    <name evidence="2" type="ORF">GL4_0170</name>
</gene>
<evidence type="ECO:0000313" key="3">
    <source>
        <dbReference type="Proteomes" id="UP000031643"/>
    </source>
</evidence>
<dbReference type="InterPro" id="IPR002937">
    <property type="entry name" value="Amino_oxidase"/>
</dbReference>
<dbReference type="Gene3D" id="1.10.405.20">
    <property type="match status" value="1"/>
</dbReference>
<keyword evidence="3" id="KW-1185">Reference proteome</keyword>
<dbReference type="PANTHER" id="PTHR42923">
    <property type="entry name" value="PROTOPORPHYRINOGEN OXIDASE"/>
    <property type="match status" value="1"/>
</dbReference>
<dbReference type="EMBL" id="AP014648">
    <property type="protein sequence ID" value="BAQ15640.1"/>
    <property type="molecule type" value="Genomic_DNA"/>
</dbReference>
<protein>
    <submittedName>
        <fullName evidence="2">Amine oxidase, flavin-containing</fullName>
    </submittedName>
</protein>
<dbReference type="AlphaFoldDB" id="A0A0A8JYG3"/>
<dbReference type="InterPro" id="IPR036188">
    <property type="entry name" value="FAD/NAD-bd_sf"/>
</dbReference>
<sequence>MANLNIAVVGSGISGLSAAWLLSKRHDVTLFEQDHRLGGHTHTTTALTADGPVPVDTGFIVYNELNYPNLTALFAHLGVRTESTEMTFAVSANDGAFEYAGSGPGLFGQVSNLANPRQWRLVSDLFRFFRNAQGALKHHPEGISLGAFLRAERYSDAFIEDHILPMGAAIWSTPMAGMLDFPAATFVNFYANHGMLQAVGRPAWKTVAGGSKNYVDRLIDDGNIQTAVGTPVRRIGRVRSRVHVEDVRGVVRMFDHVVIATHADQALKLLADPTSREQEILGDFAYERNHAVLHRDRRFMPRRRRLWQSWNYIKRGRGLESELCVSYWMNSLQNLPTKTDLFVTLNPPWEIHPKAIDLQVDYDHPVFNARAISAQRRLWSLQGKARTWFCGSYFGYGFHEDGLQSGLAVAEQLGGVRRPWSVPEESGRIHITHDAGAAGTVPLVAAE</sequence>
<dbReference type="Pfam" id="PF01593">
    <property type="entry name" value="Amino_oxidase"/>
    <property type="match status" value="1"/>
</dbReference>
<dbReference type="Proteomes" id="UP000031643">
    <property type="component" value="Chromosome"/>
</dbReference>
<name>A0A0A8JYG3_9HYPH</name>
<dbReference type="PANTHER" id="PTHR42923:SF17">
    <property type="entry name" value="AMINE OXIDASE DOMAIN-CONTAINING PROTEIN"/>
    <property type="match status" value="1"/>
</dbReference>
<dbReference type="InterPro" id="IPR050464">
    <property type="entry name" value="Zeta_carotene_desat/Oxidored"/>
</dbReference>
<dbReference type="OrthoDB" id="20837at2"/>
<dbReference type="GO" id="GO:0016491">
    <property type="term" value="F:oxidoreductase activity"/>
    <property type="evidence" value="ECO:0007669"/>
    <property type="project" value="InterPro"/>
</dbReference>
<accession>A0A0A8JYG3</accession>
<organism evidence="2 3">
    <name type="scientific">Methyloceanibacter caenitepidi</name>
    <dbReference type="NCBI Taxonomy" id="1384459"/>
    <lineage>
        <taxon>Bacteria</taxon>
        <taxon>Pseudomonadati</taxon>
        <taxon>Pseudomonadota</taxon>
        <taxon>Alphaproteobacteria</taxon>
        <taxon>Hyphomicrobiales</taxon>
        <taxon>Hyphomicrobiaceae</taxon>
        <taxon>Methyloceanibacter</taxon>
    </lineage>
</organism>
<proteinExistence type="predicted"/>
<dbReference type="Gene3D" id="3.30.70.1990">
    <property type="match status" value="1"/>
</dbReference>
<dbReference type="Gene3D" id="3.50.50.60">
    <property type="entry name" value="FAD/NAD(P)-binding domain"/>
    <property type="match status" value="1"/>
</dbReference>
<feature type="domain" description="Amine oxidase" evidence="1">
    <location>
        <begin position="13"/>
        <end position="273"/>
    </location>
</feature>
<evidence type="ECO:0000313" key="2">
    <source>
        <dbReference type="EMBL" id="BAQ15640.1"/>
    </source>
</evidence>
<dbReference type="SUPFAM" id="SSF51905">
    <property type="entry name" value="FAD/NAD(P)-binding domain"/>
    <property type="match status" value="1"/>
</dbReference>
<dbReference type="HOGENOM" id="CLU_028123_1_0_5"/>
<reference evidence="2 3" key="1">
    <citation type="submission" date="2014-09" db="EMBL/GenBank/DDBJ databases">
        <title>Genome sequencing of Methyloceanibacter caenitepidi Gela4.</title>
        <authorList>
            <person name="Takeuchi M."/>
            <person name="Susumu S."/>
            <person name="Kamagata Y."/>
            <person name="Oshima K."/>
            <person name="Hattori M."/>
            <person name="Iwasaki W."/>
        </authorList>
    </citation>
    <scope>NUCLEOTIDE SEQUENCE [LARGE SCALE GENOMIC DNA]</scope>
    <source>
        <strain evidence="2 3">Gela4</strain>
    </source>
</reference>
<dbReference type="STRING" id="1384459.GL4_0170"/>